<dbReference type="InterPro" id="IPR052958">
    <property type="entry name" value="IFN-induced_PKR_regulator"/>
</dbReference>
<protein>
    <submittedName>
        <fullName evidence="3">52 kDa repressor of the inhibitor of the protein kinase-like</fullName>
    </submittedName>
</protein>
<keyword evidence="2" id="KW-1185">Reference proteome</keyword>
<dbReference type="InterPro" id="IPR008906">
    <property type="entry name" value="HATC_C_dom"/>
</dbReference>
<gene>
    <name evidence="3" type="primary">LOC136085274</name>
</gene>
<dbReference type="RefSeq" id="XP_065662637.1">
    <property type="nucleotide sequence ID" value="XM_065806565.1"/>
</dbReference>
<evidence type="ECO:0000313" key="2">
    <source>
        <dbReference type="Proteomes" id="UP001652625"/>
    </source>
</evidence>
<feature type="domain" description="HAT C-terminal dimerisation" evidence="1">
    <location>
        <begin position="52"/>
        <end position="119"/>
    </location>
</feature>
<name>A0ABM4CLH2_HYDVU</name>
<proteinExistence type="predicted"/>
<sequence>MSYVSKKIDWKIKFQFFVNFYSTDLPCAISLSAELDLWESYWVQEKICFPDNILSNLKTFSNNQFANLRVCLRILGTLPVTSSACERSFLAMRRLKNYTQSTMSSERMNSLALLHIHQEIKPNVEKVIDLFALKNRRFYR</sequence>
<evidence type="ECO:0000313" key="3">
    <source>
        <dbReference type="RefSeq" id="XP_065662637.1"/>
    </source>
</evidence>
<dbReference type="InterPro" id="IPR012337">
    <property type="entry name" value="RNaseH-like_sf"/>
</dbReference>
<accession>A0ABM4CLH2</accession>
<dbReference type="PANTHER" id="PTHR46289">
    <property type="entry name" value="52 KDA REPRESSOR OF THE INHIBITOR OF THE PROTEIN KINASE-LIKE PROTEIN-RELATED"/>
    <property type="match status" value="1"/>
</dbReference>
<reference evidence="3" key="1">
    <citation type="submission" date="2025-08" db="UniProtKB">
        <authorList>
            <consortium name="RefSeq"/>
        </authorList>
    </citation>
    <scope>IDENTIFICATION</scope>
</reference>
<organism evidence="2 3">
    <name type="scientific">Hydra vulgaris</name>
    <name type="common">Hydra</name>
    <name type="synonym">Hydra attenuata</name>
    <dbReference type="NCBI Taxonomy" id="6087"/>
    <lineage>
        <taxon>Eukaryota</taxon>
        <taxon>Metazoa</taxon>
        <taxon>Cnidaria</taxon>
        <taxon>Hydrozoa</taxon>
        <taxon>Hydroidolina</taxon>
        <taxon>Anthoathecata</taxon>
        <taxon>Aplanulata</taxon>
        <taxon>Hydridae</taxon>
        <taxon>Hydra</taxon>
    </lineage>
</organism>
<dbReference type="PANTHER" id="PTHR46289:SF14">
    <property type="entry name" value="DUF4371 DOMAIN-CONTAINING PROTEIN"/>
    <property type="match status" value="1"/>
</dbReference>
<evidence type="ECO:0000259" key="1">
    <source>
        <dbReference type="Pfam" id="PF05699"/>
    </source>
</evidence>
<dbReference type="Proteomes" id="UP001652625">
    <property type="component" value="Chromosome 09"/>
</dbReference>
<dbReference type="Pfam" id="PF05699">
    <property type="entry name" value="Dimer_Tnp_hAT"/>
    <property type="match status" value="1"/>
</dbReference>
<dbReference type="GeneID" id="136085274"/>
<dbReference type="SUPFAM" id="SSF53098">
    <property type="entry name" value="Ribonuclease H-like"/>
    <property type="match status" value="1"/>
</dbReference>